<evidence type="ECO:0000256" key="1">
    <source>
        <dbReference type="ARBA" id="ARBA00010617"/>
    </source>
</evidence>
<dbReference type="AlphaFoldDB" id="A0A6J7AP81"/>
<dbReference type="GO" id="GO:0004497">
    <property type="term" value="F:monooxygenase activity"/>
    <property type="evidence" value="ECO:0007669"/>
    <property type="project" value="InterPro"/>
</dbReference>
<protein>
    <submittedName>
        <fullName evidence="4">Unannotated protein</fullName>
    </submittedName>
</protein>
<evidence type="ECO:0000313" key="6">
    <source>
        <dbReference type="EMBL" id="CAB4938990.1"/>
    </source>
</evidence>
<comment type="similarity">
    <text evidence="1">Belongs to the cytochrome P450 family.</text>
</comment>
<dbReference type="InterPro" id="IPR036396">
    <property type="entry name" value="Cyt_P450_sf"/>
</dbReference>
<dbReference type="SUPFAM" id="SSF48264">
    <property type="entry name" value="Cytochrome P450"/>
    <property type="match status" value="1"/>
</dbReference>
<proteinExistence type="inferred from homology"/>
<dbReference type="GO" id="GO:0005506">
    <property type="term" value="F:iron ion binding"/>
    <property type="evidence" value="ECO:0007669"/>
    <property type="project" value="InterPro"/>
</dbReference>
<organism evidence="4">
    <name type="scientific">freshwater metagenome</name>
    <dbReference type="NCBI Taxonomy" id="449393"/>
    <lineage>
        <taxon>unclassified sequences</taxon>
        <taxon>metagenomes</taxon>
        <taxon>ecological metagenomes</taxon>
    </lineage>
</organism>
<dbReference type="EMBL" id="CAEZYF010000010">
    <property type="protein sequence ID" value="CAB4726606.1"/>
    <property type="molecule type" value="Genomic_DNA"/>
</dbReference>
<evidence type="ECO:0000313" key="7">
    <source>
        <dbReference type="EMBL" id="CAB4970321.1"/>
    </source>
</evidence>
<evidence type="ECO:0000313" key="5">
    <source>
        <dbReference type="EMBL" id="CAB4846872.1"/>
    </source>
</evidence>
<dbReference type="EMBL" id="CAFAAV010000271">
    <property type="protein sequence ID" value="CAB4834761.1"/>
    <property type="molecule type" value="Genomic_DNA"/>
</dbReference>
<dbReference type="GO" id="GO:0016705">
    <property type="term" value="F:oxidoreductase activity, acting on paired donors, with incorporation or reduction of molecular oxygen"/>
    <property type="evidence" value="ECO:0007669"/>
    <property type="project" value="InterPro"/>
</dbReference>
<name>A0A6J7AP81_9ZZZZ</name>
<dbReference type="GO" id="GO:0020037">
    <property type="term" value="F:heme binding"/>
    <property type="evidence" value="ECO:0007669"/>
    <property type="project" value="InterPro"/>
</dbReference>
<dbReference type="EMBL" id="CAESGF010000010">
    <property type="protein sequence ID" value="CAB4364134.1"/>
    <property type="molecule type" value="Genomic_DNA"/>
</dbReference>
<dbReference type="Gene3D" id="1.10.630.10">
    <property type="entry name" value="Cytochrome P450"/>
    <property type="match status" value="2"/>
</dbReference>
<dbReference type="EMBL" id="CAFBMT010000011">
    <property type="protein sequence ID" value="CAB4938990.1"/>
    <property type="molecule type" value="Genomic_DNA"/>
</dbReference>
<sequence length="339" mass="37770">MCDANAVLVNAMYPPEMIGQIMGTDPQPVLDAYARQCPMHERAPGWYTVTRMQECVEINRHRGVAGNGSTRGMGGDEKLIPLDIDGEMHTHFRKLIDPVFAPKRIAPLAERIAAQAGTLIDQFVANGETELFSSFCQPLPSLIFLSILGLPADELPFFLEIKEGILRHDPLADPDEVDRQQEVARLQCSNYFGKLYDERTASGDLGDDLLGWLIGSSVDGHQLTREQFLNIMLLMIVGGLDTVSASLSCIMSWPAINLDPETFVNPLEVDLQRSPNPHVVFATGWHRCLGSHLARLELRVAMEEFHKRIPEYAVKPGTELQYVPLGVRQVMNLPIEWSA</sequence>
<dbReference type="EMBL" id="CAFBOL010000001">
    <property type="protein sequence ID" value="CAB4970321.1"/>
    <property type="molecule type" value="Genomic_DNA"/>
</dbReference>
<gene>
    <name evidence="3" type="ORF">UFOPK2656_01813</name>
    <name evidence="4" type="ORF">UFOPK3099_02595</name>
    <name evidence="5" type="ORF">UFOPK3267_00358</name>
    <name evidence="6" type="ORF">UFOPK3651_02012</name>
    <name evidence="7" type="ORF">UFOPK3931_00050</name>
    <name evidence="2" type="ORF">UFOPK4189_01901</name>
</gene>
<evidence type="ECO:0000313" key="3">
    <source>
        <dbReference type="EMBL" id="CAB4726606.1"/>
    </source>
</evidence>
<accession>A0A6J7AP81</accession>
<reference evidence="4" key="1">
    <citation type="submission" date="2020-05" db="EMBL/GenBank/DDBJ databases">
        <authorList>
            <person name="Chiriac C."/>
            <person name="Salcher M."/>
            <person name="Ghai R."/>
            <person name="Kavagutti S V."/>
        </authorList>
    </citation>
    <scope>NUCLEOTIDE SEQUENCE</scope>
</reference>
<dbReference type="PANTHER" id="PTHR46696:SF6">
    <property type="entry name" value="P450, PUTATIVE (EUROFUNG)-RELATED"/>
    <property type="match status" value="1"/>
</dbReference>
<dbReference type="PANTHER" id="PTHR46696">
    <property type="entry name" value="P450, PUTATIVE (EUROFUNG)-RELATED"/>
    <property type="match status" value="1"/>
</dbReference>
<evidence type="ECO:0000313" key="2">
    <source>
        <dbReference type="EMBL" id="CAB4364134.1"/>
    </source>
</evidence>
<dbReference type="EMBL" id="CAFBIY010000012">
    <property type="protein sequence ID" value="CAB4846872.1"/>
    <property type="molecule type" value="Genomic_DNA"/>
</dbReference>
<evidence type="ECO:0000313" key="4">
    <source>
        <dbReference type="EMBL" id="CAB4834761.1"/>
    </source>
</evidence>